<evidence type="ECO:0000313" key="1">
    <source>
        <dbReference type="EMBL" id="GBP57901.1"/>
    </source>
</evidence>
<name>A0A4C1X2H4_EUMVA</name>
<proteinExistence type="predicted"/>
<sequence>MIIDCTIKIRIEIVTETGAKQTCDPPDSKLIIAAMDTCNLKGVISPLPSSEGGIGYLLEGVLMKGKWERESGLLELVFIGRNETTEAVTSRLHSVRVWYLSGRSGPFSCYSRV</sequence>
<keyword evidence="2" id="KW-1185">Reference proteome</keyword>
<gene>
    <name evidence="1" type="ORF">EVAR_37455_1</name>
</gene>
<evidence type="ECO:0000313" key="2">
    <source>
        <dbReference type="Proteomes" id="UP000299102"/>
    </source>
</evidence>
<accession>A0A4C1X2H4</accession>
<reference evidence="1 2" key="1">
    <citation type="journal article" date="2019" name="Commun. Biol.">
        <title>The bagworm genome reveals a unique fibroin gene that provides high tensile strength.</title>
        <authorList>
            <person name="Kono N."/>
            <person name="Nakamura H."/>
            <person name="Ohtoshi R."/>
            <person name="Tomita M."/>
            <person name="Numata K."/>
            <person name="Arakawa K."/>
        </authorList>
    </citation>
    <scope>NUCLEOTIDE SEQUENCE [LARGE SCALE GENOMIC DNA]</scope>
</reference>
<dbReference type="AlphaFoldDB" id="A0A4C1X2H4"/>
<comment type="caution">
    <text evidence="1">The sequence shown here is derived from an EMBL/GenBank/DDBJ whole genome shotgun (WGS) entry which is preliminary data.</text>
</comment>
<dbReference type="Proteomes" id="UP000299102">
    <property type="component" value="Unassembled WGS sequence"/>
</dbReference>
<dbReference type="EMBL" id="BGZK01000722">
    <property type="protein sequence ID" value="GBP57901.1"/>
    <property type="molecule type" value="Genomic_DNA"/>
</dbReference>
<protein>
    <submittedName>
        <fullName evidence="1">Uncharacterized protein</fullName>
    </submittedName>
</protein>
<organism evidence="1 2">
    <name type="scientific">Eumeta variegata</name>
    <name type="common">Bagworm moth</name>
    <name type="synonym">Eumeta japonica</name>
    <dbReference type="NCBI Taxonomy" id="151549"/>
    <lineage>
        <taxon>Eukaryota</taxon>
        <taxon>Metazoa</taxon>
        <taxon>Ecdysozoa</taxon>
        <taxon>Arthropoda</taxon>
        <taxon>Hexapoda</taxon>
        <taxon>Insecta</taxon>
        <taxon>Pterygota</taxon>
        <taxon>Neoptera</taxon>
        <taxon>Endopterygota</taxon>
        <taxon>Lepidoptera</taxon>
        <taxon>Glossata</taxon>
        <taxon>Ditrysia</taxon>
        <taxon>Tineoidea</taxon>
        <taxon>Psychidae</taxon>
        <taxon>Oiketicinae</taxon>
        <taxon>Eumeta</taxon>
    </lineage>
</organism>